<reference evidence="4 5" key="1">
    <citation type="submission" date="2021-11" db="EMBL/GenBank/DDBJ databases">
        <title>Draft genome sequence of Actinomycetospora sp. SF1 isolated from the rhizosphere soil.</title>
        <authorList>
            <person name="Duangmal K."/>
            <person name="Chantavorakit T."/>
        </authorList>
    </citation>
    <scope>NUCLEOTIDE SEQUENCE [LARGE SCALE GENOMIC DNA]</scope>
    <source>
        <strain evidence="4 5">TBRC 5722</strain>
    </source>
</reference>
<evidence type="ECO:0000256" key="2">
    <source>
        <dbReference type="PROSITE-ProRule" id="PRU00335"/>
    </source>
</evidence>
<dbReference type="InterPro" id="IPR009057">
    <property type="entry name" value="Homeodomain-like_sf"/>
</dbReference>
<keyword evidence="5" id="KW-1185">Reference proteome</keyword>
<evidence type="ECO:0000313" key="4">
    <source>
        <dbReference type="EMBL" id="MCD2195319.1"/>
    </source>
</evidence>
<sequence>METEHGDWRTYDDVVLSPVLTAALDAFVEFGYHGTTVRIIAARASMSVPGLYYHYPGKQEMLAALLARSLDELLGRSTAAAHDADDDPVAQFRVQVENAVLFMTHCQKLRLLASRDVISLDEPARSAHVARRDELQEHVTIPLARGQREGCFTVDDPAAAARAVLDMCRGVADWYRPDGPESPERIAERYTAYALALVGRTLASDR</sequence>
<dbReference type="Proteomes" id="UP001199469">
    <property type="component" value="Unassembled WGS sequence"/>
</dbReference>
<dbReference type="PROSITE" id="PS50977">
    <property type="entry name" value="HTH_TETR_2"/>
    <property type="match status" value="1"/>
</dbReference>
<dbReference type="InterPro" id="IPR041490">
    <property type="entry name" value="KstR2_TetR_C"/>
</dbReference>
<gene>
    <name evidence="4" type="ORF">LQ327_18280</name>
</gene>
<evidence type="ECO:0000259" key="3">
    <source>
        <dbReference type="PROSITE" id="PS50977"/>
    </source>
</evidence>
<feature type="domain" description="HTH tetR-type" evidence="3">
    <location>
        <begin position="13"/>
        <end position="73"/>
    </location>
</feature>
<evidence type="ECO:0000256" key="1">
    <source>
        <dbReference type="ARBA" id="ARBA00023125"/>
    </source>
</evidence>
<organism evidence="4 5">
    <name type="scientific">Actinomycetospora endophytica</name>
    <dbReference type="NCBI Taxonomy" id="2291215"/>
    <lineage>
        <taxon>Bacteria</taxon>
        <taxon>Bacillati</taxon>
        <taxon>Actinomycetota</taxon>
        <taxon>Actinomycetes</taxon>
        <taxon>Pseudonocardiales</taxon>
        <taxon>Pseudonocardiaceae</taxon>
        <taxon>Actinomycetospora</taxon>
    </lineage>
</organism>
<dbReference type="PANTHER" id="PTHR30055:SF237">
    <property type="entry name" value="TRANSCRIPTIONAL REPRESSOR MCE3R"/>
    <property type="match status" value="1"/>
</dbReference>
<accession>A0ABS8PB02</accession>
<feature type="DNA-binding region" description="H-T-H motif" evidence="2">
    <location>
        <begin position="36"/>
        <end position="55"/>
    </location>
</feature>
<dbReference type="Gene3D" id="1.10.357.10">
    <property type="entry name" value="Tetracycline Repressor, domain 2"/>
    <property type="match status" value="1"/>
</dbReference>
<name>A0ABS8PB02_9PSEU</name>
<protein>
    <submittedName>
        <fullName evidence="4">TetR/AcrR family transcriptional regulator</fullName>
    </submittedName>
</protein>
<dbReference type="Pfam" id="PF00440">
    <property type="entry name" value="TetR_N"/>
    <property type="match status" value="1"/>
</dbReference>
<proteinExistence type="predicted"/>
<dbReference type="SUPFAM" id="SSF48498">
    <property type="entry name" value="Tetracyclin repressor-like, C-terminal domain"/>
    <property type="match status" value="1"/>
</dbReference>
<dbReference type="InterPro" id="IPR001647">
    <property type="entry name" value="HTH_TetR"/>
</dbReference>
<dbReference type="PANTHER" id="PTHR30055">
    <property type="entry name" value="HTH-TYPE TRANSCRIPTIONAL REGULATOR RUTR"/>
    <property type="match status" value="1"/>
</dbReference>
<comment type="caution">
    <text evidence="4">The sequence shown here is derived from an EMBL/GenBank/DDBJ whole genome shotgun (WGS) entry which is preliminary data.</text>
</comment>
<dbReference type="InterPro" id="IPR050109">
    <property type="entry name" value="HTH-type_TetR-like_transc_reg"/>
</dbReference>
<evidence type="ECO:0000313" key="5">
    <source>
        <dbReference type="Proteomes" id="UP001199469"/>
    </source>
</evidence>
<dbReference type="RefSeq" id="WP_230736324.1">
    <property type="nucleotide sequence ID" value="NZ_JAJNDB010000004.1"/>
</dbReference>
<dbReference type="EMBL" id="JAJNDB010000004">
    <property type="protein sequence ID" value="MCD2195319.1"/>
    <property type="molecule type" value="Genomic_DNA"/>
</dbReference>
<dbReference type="SUPFAM" id="SSF46689">
    <property type="entry name" value="Homeodomain-like"/>
    <property type="match status" value="1"/>
</dbReference>
<dbReference type="InterPro" id="IPR036271">
    <property type="entry name" value="Tet_transcr_reg_TetR-rel_C_sf"/>
</dbReference>
<dbReference type="Pfam" id="PF17932">
    <property type="entry name" value="TetR_C_24"/>
    <property type="match status" value="1"/>
</dbReference>
<dbReference type="PRINTS" id="PR00455">
    <property type="entry name" value="HTHTETR"/>
</dbReference>
<keyword evidence="1 2" id="KW-0238">DNA-binding</keyword>